<dbReference type="EMBL" id="CP012502">
    <property type="protein sequence ID" value="AOM82349.1"/>
    <property type="molecule type" value="Genomic_DNA"/>
</dbReference>
<protein>
    <submittedName>
        <fullName evidence="2">Uncharacterized protein</fullName>
    </submittedName>
</protein>
<dbReference type="RefSeq" id="WP_069364452.1">
    <property type="nucleotide sequence ID" value="NZ_CP012502.1"/>
</dbReference>
<dbReference type="Proteomes" id="UP000094463">
    <property type="component" value="Chromosome"/>
</dbReference>
<sequence length="487" mass="55243">MKQSFLGSILIMSMSVLFLITFTYATSFTYEVLFEEERLESTTQIASVDVSEMSREEARALLEEEVVDWQQRAVMEITWFDEVIELPGNAVDFQIDDTLDRYFDGEPVEEGMITSARTSVLEDELREIALPENMVDLVDMTALEQEMENQASTLEMEILIPLHTVLEPHHRLSEEEMTTISRTLEQGPLLTDWLSSEPEIEVAPYEVIHLSEFIYTFNGGELMNVVSSAVYEAVLHADFDIIERHIREQRYPNVALGFDAYMNEDERDLVFRNPMDVPYTISFHDVQNGFEVRVTGFDLPYRLEVTLEDQSTVEPKTRVTYSDDLPAGEDRIEETGTDGEFVRVVRSRFNDVDELIQEEEISRDFYKPEHRLEVRSIHEPEPEPDEENGNGFNGGNGSPGGPGDPDDPDNWDENGDWTGNGEWDENGDWNGDWNGNGNGESPPSGWSPPGTGNGDDTENGEDRGSYDENGTYIPPSTDDEGNEIKGH</sequence>
<evidence type="ECO:0000256" key="1">
    <source>
        <dbReference type="SAM" id="MobiDB-lite"/>
    </source>
</evidence>
<dbReference type="InterPro" id="IPR007391">
    <property type="entry name" value="Vancomycin_resist_VanW"/>
</dbReference>
<feature type="region of interest" description="Disordered" evidence="1">
    <location>
        <begin position="377"/>
        <end position="487"/>
    </location>
</feature>
<reference evidence="2 3" key="1">
    <citation type="submission" date="2015-08" db="EMBL/GenBank/DDBJ databases">
        <title>The complete genome sequence of Bacillus beveridgei MLTeJB.</title>
        <authorList>
            <person name="Hanson T.E."/>
            <person name="Mesa C."/>
            <person name="Basesman S.M."/>
            <person name="Oremland R.S."/>
        </authorList>
    </citation>
    <scope>NUCLEOTIDE SEQUENCE [LARGE SCALE GENOMIC DNA]</scope>
    <source>
        <strain evidence="2 3">MLTeJB</strain>
    </source>
</reference>
<feature type="compositionally biased region" description="Gly residues" evidence="1">
    <location>
        <begin position="391"/>
        <end position="403"/>
    </location>
</feature>
<dbReference type="PANTHER" id="PTHR35788">
    <property type="entry name" value="EXPORTED PROTEIN-RELATED"/>
    <property type="match status" value="1"/>
</dbReference>
<organism evidence="2 3">
    <name type="scientific">Salisediminibacterium beveridgei</name>
    <dbReference type="NCBI Taxonomy" id="632773"/>
    <lineage>
        <taxon>Bacteria</taxon>
        <taxon>Bacillati</taxon>
        <taxon>Bacillota</taxon>
        <taxon>Bacilli</taxon>
        <taxon>Bacillales</taxon>
        <taxon>Bacillaceae</taxon>
        <taxon>Salisediminibacterium</taxon>
    </lineage>
</organism>
<feature type="compositionally biased region" description="Acidic residues" evidence="1">
    <location>
        <begin position="404"/>
        <end position="415"/>
    </location>
</feature>
<name>A0A1D7QTN3_9BACI</name>
<dbReference type="Pfam" id="PF04294">
    <property type="entry name" value="VanW"/>
    <property type="match status" value="1"/>
</dbReference>
<dbReference type="AlphaFoldDB" id="A0A1D7QTN3"/>
<dbReference type="STRING" id="632773.BBEV_0980"/>
<feature type="compositionally biased region" description="Low complexity" evidence="1">
    <location>
        <begin position="428"/>
        <end position="450"/>
    </location>
</feature>
<dbReference type="PANTHER" id="PTHR35788:SF1">
    <property type="entry name" value="EXPORTED PROTEIN"/>
    <property type="match status" value="1"/>
</dbReference>
<dbReference type="KEGG" id="bbev:BBEV_0980"/>
<evidence type="ECO:0000313" key="2">
    <source>
        <dbReference type="EMBL" id="AOM82349.1"/>
    </source>
</evidence>
<proteinExistence type="predicted"/>
<gene>
    <name evidence="2" type="ORF">BBEV_0980</name>
</gene>
<keyword evidence="3" id="KW-1185">Reference proteome</keyword>
<dbReference type="InterPro" id="IPR052913">
    <property type="entry name" value="Glycopeptide_resist_protein"/>
</dbReference>
<accession>A0A1D7QTN3</accession>
<evidence type="ECO:0000313" key="3">
    <source>
        <dbReference type="Proteomes" id="UP000094463"/>
    </source>
</evidence>